<dbReference type="InterPro" id="IPR050202">
    <property type="entry name" value="Cyt/Deoxycyt_deaminase"/>
</dbReference>
<evidence type="ECO:0000256" key="5">
    <source>
        <dbReference type="ARBA" id="ARBA00018266"/>
    </source>
</evidence>
<feature type="active site" description="Proton donor" evidence="12">
    <location>
        <position position="53"/>
    </location>
</feature>
<keyword evidence="6 13" id="KW-0479">Metal-binding</keyword>
<dbReference type="SUPFAM" id="SSF53927">
    <property type="entry name" value="Cytidine deaminase-like"/>
    <property type="match status" value="1"/>
</dbReference>
<dbReference type="FunFam" id="3.40.140.10:FF:000008">
    <property type="entry name" value="Cytidine deaminase"/>
    <property type="match status" value="1"/>
</dbReference>
<reference evidence="16 17" key="1">
    <citation type="submission" date="2020-02" db="EMBL/GenBank/DDBJ databases">
        <authorList>
            <person name="Zheng R.K."/>
            <person name="Sun C.M."/>
        </authorList>
    </citation>
    <scope>NUCLEOTIDE SEQUENCE [LARGE SCALE GENOMIC DNA]</scope>
    <source>
        <strain evidence="17">zrk13</strain>
    </source>
</reference>
<evidence type="ECO:0000256" key="12">
    <source>
        <dbReference type="PIRSR" id="PIRSR606262-1"/>
    </source>
</evidence>
<comment type="cofactor">
    <cofactor evidence="1 13 14">
        <name>Zn(2+)</name>
        <dbReference type="ChEBI" id="CHEBI:29105"/>
    </cofactor>
</comment>
<protein>
    <recommendedName>
        <fullName evidence="5 14">Cytidine deaminase</fullName>
        <ecNumber evidence="4 14">3.5.4.5</ecNumber>
    </recommendedName>
    <alternativeName>
        <fullName evidence="9 14">Cytidine aminohydrolase</fullName>
    </alternativeName>
</protein>
<keyword evidence="8 13" id="KW-0862">Zinc</keyword>
<evidence type="ECO:0000259" key="15">
    <source>
        <dbReference type="PROSITE" id="PS51747"/>
    </source>
</evidence>
<dbReference type="NCBIfam" id="NF004064">
    <property type="entry name" value="PRK05578.1"/>
    <property type="match status" value="1"/>
</dbReference>
<evidence type="ECO:0000256" key="14">
    <source>
        <dbReference type="RuleBase" id="RU364006"/>
    </source>
</evidence>
<evidence type="ECO:0000256" key="8">
    <source>
        <dbReference type="ARBA" id="ARBA00022833"/>
    </source>
</evidence>
<dbReference type="EMBL" id="CP048914">
    <property type="protein sequence ID" value="QMS85910.1"/>
    <property type="molecule type" value="Genomic_DNA"/>
</dbReference>
<dbReference type="NCBIfam" id="TIGR01354">
    <property type="entry name" value="cyt_deam_tetra"/>
    <property type="match status" value="1"/>
</dbReference>
<dbReference type="PANTHER" id="PTHR11644:SF2">
    <property type="entry name" value="CYTIDINE DEAMINASE"/>
    <property type="match status" value="1"/>
</dbReference>
<accession>A0A7L7KSW8</accession>
<evidence type="ECO:0000256" key="9">
    <source>
        <dbReference type="ARBA" id="ARBA00032005"/>
    </source>
</evidence>
<evidence type="ECO:0000256" key="7">
    <source>
        <dbReference type="ARBA" id="ARBA00022801"/>
    </source>
</evidence>
<dbReference type="EC" id="3.5.4.5" evidence="4 14"/>
<comment type="catalytic activity">
    <reaction evidence="11 14">
        <text>cytidine + H2O + H(+) = uridine + NH4(+)</text>
        <dbReference type="Rhea" id="RHEA:16069"/>
        <dbReference type="ChEBI" id="CHEBI:15377"/>
        <dbReference type="ChEBI" id="CHEBI:15378"/>
        <dbReference type="ChEBI" id="CHEBI:16704"/>
        <dbReference type="ChEBI" id="CHEBI:17562"/>
        <dbReference type="ChEBI" id="CHEBI:28938"/>
        <dbReference type="EC" id="3.5.4.5"/>
    </reaction>
</comment>
<gene>
    <name evidence="16" type="primary">cdd</name>
    <name evidence="16" type="ORF">G4Z02_09165</name>
</gene>
<dbReference type="GO" id="GO:0005829">
    <property type="term" value="C:cytosol"/>
    <property type="evidence" value="ECO:0007669"/>
    <property type="project" value="TreeGrafter"/>
</dbReference>
<feature type="binding site" evidence="13">
    <location>
        <position position="86"/>
    </location>
    <ligand>
        <name>Zn(2+)</name>
        <dbReference type="ChEBI" id="CHEBI:29105"/>
        <note>catalytic</note>
    </ligand>
</feature>
<dbReference type="GO" id="GO:0004126">
    <property type="term" value="F:cytidine deaminase activity"/>
    <property type="evidence" value="ECO:0007669"/>
    <property type="project" value="UniProtKB-UniRule"/>
</dbReference>
<feature type="binding site" evidence="13">
    <location>
        <position position="51"/>
    </location>
    <ligand>
        <name>Zn(2+)</name>
        <dbReference type="ChEBI" id="CHEBI:29105"/>
        <note>catalytic</note>
    </ligand>
</feature>
<dbReference type="KEGG" id="xcl:G4Z02_09165"/>
<dbReference type="GO" id="GO:0042802">
    <property type="term" value="F:identical protein binding"/>
    <property type="evidence" value="ECO:0007669"/>
    <property type="project" value="UniProtKB-ARBA"/>
</dbReference>
<dbReference type="RefSeq" id="WP_258877722.1">
    <property type="nucleotide sequence ID" value="NZ_CP048914.1"/>
</dbReference>
<evidence type="ECO:0000256" key="11">
    <source>
        <dbReference type="ARBA" id="ARBA00049558"/>
    </source>
</evidence>
<evidence type="ECO:0000313" key="16">
    <source>
        <dbReference type="EMBL" id="QMS85910.1"/>
    </source>
</evidence>
<dbReference type="GO" id="GO:0055086">
    <property type="term" value="P:nucleobase-containing small molecule metabolic process"/>
    <property type="evidence" value="ECO:0007669"/>
    <property type="project" value="UniProtKB-ARBA"/>
</dbReference>
<organism evidence="16 17">
    <name type="scientific">Candidatus Xianfuyuplasma coldseepsis</name>
    <dbReference type="NCBI Taxonomy" id="2782163"/>
    <lineage>
        <taxon>Bacteria</taxon>
        <taxon>Bacillati</taxon>
        <taxon>Mycoplasmatota</taxon>
        <taxon>Mollicutes</taxon>
        <taxon>Candidatus Izemoplasmatales</taxon>
        <taxon>Candidatus Izemoplasmataceae</taxon>
        <taxon>Candidatus Xianfuyuplasma</taxon>
    </lineage>
</organism>
<evidence type="ECO:0000256" key="10">
    <source>
        <dbReference type="ARBA" id="ARBA00049252"/>
    </source>
</evidence>
<evidence type="ECO:0000256" key="13">
    <source>
        <dbReference type="PIRSR" id="PIRSR606262-3"/>
    </source>
</evidence>
<dbReference type="Proteomes" id="UP000514720">
    <property type="component" value="Chromosome"/>
</dbReference>
<evidence type="ECO:0000256" key="3">
    <source>
        <dbReference type="ARBA" id="ARBA00006576"/>
    </source>
</evidence>
<evidence type="ECO:0000256" key="1">
    <source>
        <dbReference type="ARBA" id="ARBA00001947"/>
    </source>
</evidence>
<evidence type="ECO:0000256" key="2">
    <source>
        <dbReference type="ARBA" id="ARBA00003949"/>
    </source>
</evidence>
<dbReference type="InterPro" id="IPR016193">
    <property type="entry name" value="Cytidine_deaminase-like"/>
</dbReference>
<dbReference type="AlphaFoldDB" id="A0A7L7KSW8"/>
<keyword evidence="17" id="KW-1185">Reference proteome</keyword>
<dbReference type="Pfam" id="PF00383">
    <property type="entry name" value="dCMP_cyt_deam_1"/>
    <property type="match status" value="1"/>
</dbReference>
<dbReference type="CDD" id="cd01283">
    <property type="entry name" value="cytidine_deaminase"/>
    <property type="match status" value="1"/>
</dbReference>
<keyword evidence="7 14" id="KW-0378">Hydrolase</keyword>
<comment type="function">
    <text evidence="2 14">This enzyme scavenges exogenous and endogenous cytidine and 2'-deoxycytidine for UMP synthesis.</text>
</comment>
<evidence type="ECO:0000313" key="17">
    <source>
        <dbReference type="Proteomes" id="UP000514720"/>
    </source>
</evidence>
<evidence type="ECO:0000256" key="4">
    <source>
        <dbReference type="ARBA" id="ARBA00012783"/>
    </source>
</evidence>
<dbReference type="InterPro" id="IPR002125">
    <property type="entry name" value="CMP_dCMP_dom"/>
</dbReference>
<dbReference type="GO" id="GO:0008270">
    <property type="term" value="F:zinc ion binding"/>
    <property type="evidence" value="ECO:0007669"/>
    <property type="project" value="UniProtKB-UniRule"/>
</dbReference>
<feature type="binding site" evidence="13">
    <location>
        <position position="89"/>
    </location>
    <ligand>
        <name>Zn(2+)</name>
        <dbReference type="ChEBI" id="CHEBI:29105"/>
        <note>catalytic</note>
    </ligand>
</feature>
<dbReference type="PROSITE" id="PS51747">
    <property type="entry name" value="CYT_DCMP_DEAMINASES_2"/>
    <property type="match status" value="1"/>
</dbReference>
<sequence>MNDLYEQAKNVLSNSYSKYSGFKVAAAIRLHDGTIITGVNVENASFGLTNCAERTALYTAYTKGYRKEDIKEMVITTEKDHLVSPCGACRQVMSELMTPDVPIHLVTNNGSVTTVSNKELLPLAFDESDL</sequence>
<dbReference type="Gene3D" id="3.40.140.10">
    <property type="entry name" value="Cytidine Deaminase, domain 2"/>
    <property type="match status" value="1"/>
</dbReference>
<dbReference type="PROSITE" id="PS00903">
    <property type="entry name" value="CYT_DCMP_DEAMINASES_1"/>
    <property type="match status" value="1"/>
</dbReference>
<dbReference type="InterPro" id="IPR006262">
    <property type="entry name" value="Cyt_deam_tetra"/>
</dbReference>
<dbReference type="InterPro" id="IPR016192">
    <property type="entry name" value="APOBEC/CMP_deaminase_Zn-bd"/>
</dbReference>
<evidence type="ECO:0000256" key="6">
    <source>
        <dbReference type="ARBA" id="ARBA00022723"/>
    </source>
</evidence>
<name>A0A7L7KSW8_9MOLU</name>
<dbReference type="GO" id="GO:0072527">
    <property type="term" value="P:pyrimidine-containing compound metabolic process"/>
    <property type="evidence" value="ECO:0007669"/>
    <property type="project" value="UniProtKB-ARBA"/>
</dbReference>
<dbReference type="PANTHER" id="PTHR11644">
    <property type="entry name" value="CYTIDINE DEAMINASE"/>
    <property type="match status" value="1"/>
</dbReference>
<proteinExistence type="inferred from homology"/>
<comment type="catalytic activity">
    <reaction evidence="10 14">
        <text>2'-deoxycytidine + H2O + H(+) = 2'-deoxyuridine + NH4(+)</text>
        <dbReference type="Rhea" id="RHEA:13433"/>
        <dbReference type="ChEBI" id="CHEBI:15377"/>
        <dbReference type="ChEBI" id="CHEBI:15378"/>
        <dbReference type="ChEBI" id="CHEBI:15698"/>
        <dbReference type="ChEBI" id="CHEBI:16450"/>
        <dbReference type="ChEBI" id="CHEBI:28938"/>
        <dbReference type="EC" id="3.5.4.5"/>
    </reaction>
</comment>
<feature type="domain" description="CMP/dCMP-type deaminase" evidence="15">
    <location>
        <begin position="1"/>
        <end position="128"/>
    </location>
</feature>
<comment type="similarity">
    <text evidence="3 14">Belongs to the cytidine and deoxycytidylate deaminase family.</text>
</comment>